<evidence type="ECO:0000259" key="1">
    <source>
        <dbReference type="Pfam" id="PF03466"/>
    </source>
</evidence>
<dbReference type="Gene3D" id="3.40.190.290">
    <property type="match status" value="1"/>
</dbReference>
<gene>
    <name evidence="2" type="ORF">GYN08_17390</name>
</gene>
<proteinExistence type="predicted"/>
<name>A0ABX0F9T6_9BACL</name>
<reference evidence="2 3" key="1">
    <citation type="submission" date="2020-01" db="EMBL/GenBank/DDBJ databases">
        <title>Polyphasic characterisation and genomic insights into a novel alkali tolerant bacterium VR-M41.</title>
        <authorList>
            <person name="Vemuluri V.R."/>
        </authorList>
    </citation>
    <scope>NUCLEOTIDE SEQUENCE [LARGE SCALE GENOMIC DNA]</scope>
    <source>
        <strain evidence="2 3">VR-M41</strain>
    </source>
</reference>
<accession>A0ABX0F9T6</accession>
<keyword evidence="3" id="KW-1185">Reference proteome</keyword>
<organism evidence="2 3">
    <name type="scientific">Saccharibacillus alkalitolerans</name>
    <dbReference type="NCBI Taxonomy" id="2705290"/>
    <lineage>
        <taxon>Bacteria</taxon>
        <taxon>Bacillati</taxon>
        <taxon>Bacillota</taxon>
        <taxon>Bacilli</taxon>
        <taxon>Bacillales</taxon>
        <taxon>Paenibacillaceae</taxon>
        <taxon>Saccharibacillus</taxon>
    </lineage>
</organism>
<sequence>MRAVVAGYGANFVSSLVVREYVERGALCRVRVEDAKLQNVVAVCTRRGEPPSPAAARFLALIREAGGRGTA</sequence>
<dbReference type="Proteomes" id="UP000800303">
    <property type="component" value="Unassembled WGS sequence"/>
</dbReference>
<comment type="caution">
    <text evidence="2">The sequence shown here is derived from an EMBL/GenBank/DDBJ whole genome shotgun (WGS) entry which is preliminary data.</text>
</comment>
<dbReference type="EMBL" id="JAAFGS010000006">
    <property type="protein sequence ID" value="NGZ77083.1"/>
    <property type="molecule type" value="Genomic_DNA"/>
</dbReference>
<evidence type="ECO:0000313" key="2">
    <source>
        <dbReference type="EMBL" id="NGZ77083.1"/>
    </source>
</evidence>
<feature type="domain" description="LysR substrate-binding" evidence="1">
    <location>
        <begin position="2"/>
        <end position="65"/>
    </location>
</feature>
<protein>
    <recommendedName>
        <fullName evidence="1">LysR substrate-binding domain-containing protein</fullName>
    </recommendedName>
</protein>
<dbReference type="InterPro" id="IPR005119">
    <property type="entry name" value="LysR_subst-bd"/>
</dbReference>
<evidence type="ECO:0000313" key="3">
    <source>
        <dbReference type="Proteomes" id="UP000800303"/>
    </source>
</evidence>
<dbReference type="SUPFAM" id="SSF53850">
    <property type="entry name" value="Periplasmic binding protein-like II"/>
    <property type="match status" value="1"/>
</dbReference>
<dbReference type="Pfam" id="PF03466">
    <property type="entry name" value="LysR_substrate"/>
    <property type="match status" value="1"/>
</dbReference>